<reference evidence="1" key="1">
    <citation type="submission" date="2011-01" db="EMBL/GenBank/DDBJ databases">
        <authorList>
            <person name="Muzny D."/>
            <person name="Qin X."/>
            <person name="Buhay C."/>
            <person name="Dugan-Rocha S."/>
            <person name="Ding Y."/>
            <person name="Chen G."/>
            <person name="Hawes A."/>
            <person name="Holder M."/>
            <person name="Jhangiani S."/>
            <person name="Johnson A."/>
            <person name="Khan Z."/>
            <person name="Li Z."/>
            <person name="Liu W."/>
            <person name="Liu X."/>
            <person name="Perez L."/>
            <person name="Shen H."/>
            <person name="Wang Q."/>
            <person name="Watt J."/>
            <person name="Xi L."/>
            <person name="Xin Y."/>
            <person name="Zhou J."/>
            <person name="Deng J."/>
            <person name="Jiang H."/>
            <person name="Liu Y."/>
            <person name="Qu J."/>
            <person name="Song X.-Z."/>
            <person name="Zhang L."/>
            <person name="Villasana D."/>
            <person name="Johnson A."/>
            <person name="Liu J."/>
            <person name="Liyanage D."/>
            <person name="Lorensuhewa L."/>
            <person name="Robinson T."/>
            <person name="Song A."/>
            <person name="Song B.-B."/>
            <person name="Dinh H."/>
            <person name="Thornton R."/>
            <person name="Coyle M."/>
            <person name="Francisco L."/>
            <person name="Jackson L."/>
            <person name="Javaid M."/>
            <person name="Korchina V."/>
            <person name="Kovar C."/>
            <person name="Mata R."/>
            <person name="Mathew T."/>
            <person name="Ngo R."/>
            <person name="Nguyen L."/>
            <person name="Nguyen N."/>
            <person name="Okwuonu G."/>
            <person name="Ongeri F."/>
            <person name="Pham C."/>
            <person name="Simmons D."/>
            <person name="Wilczek-Boney K."/>
            <person name="Hale W."/>
            <person name="Jakkamsetti A."/>
            <person name="Pham P."/>
            <person name="Ruth R."/>
            <person name="San Lucas F."/>
            <person name="Warren J."/>
            <person name="Zhang J."/>
            <person name="Zhao Z."/>
            <person name="Zhou C."/>
            <person name="Zhu D."/>
            <person name="Lee S."/>
            <person name="Bess C."/>
            <person name="Blankenburg K."/>
            <person name="Forbes L."/>
            <person name="Fu Q."/>
            <person name="Gubbala S."/>
            <person name="Hirani K."/>
            <person name="Jayaseelan J.C."/>
            <person name="Lara F."/>
            <person name="Munidasa M."/>
            <person name="Palculict T."/>
            <person name="Patil S."/>
            <person name="Pu L.-L."/>
            <person name="Saada N."/>
            <person name="Tang L."/>
            <person name="Weissenberger G."/>
            <person name="Zhu Y."/>
            <person name="Hemphill L."/>
            <person name="Shang Y."/>
            <person name="Youmans B."/>
            <person name="Ayvaz T."/>
            <person name="Ross M."/>
            <person name="Santibanez J."/>
            <person name="Aqrawi P."/>
            <person name="Gross S."/>
            <person name="Joshi V."/>
            <person name="Fowler G."/>
            <person name="Nazareth L."/>
            <person name="Reid J."/>
            <person name="Worley K."/>
            <person name="Petrosino J."/>
            <person name="Highlander S."/>
            <person name="Gibbs R."/>
        </authorList>
    </citation>
    <scope>NUCLEOTIDE SEQUENCE [LARGE SCALE GENOMIC DNA]</scope>
    <source>
        <strain evidence="1">ATCC 33269</strain>
    </source>
</reference>
<comment type="caution">
    <text evidence="1">The sequence shown here is derived from an EMBL/GenBank/DDBJ whole genome shotgun (WGS) entry which is preliminary data.</text>
</comment>
<gene>
    <name evidence="1" type="ORF">HMPREF0663_11546</name>
</gene>
<proteinExistence type="predicted"/>
<protein>
    <submittedName>
        <fullName evidence="1">Uncharacterized protein</fullName>
    </submittedName>
</protein>
<dbReference type="AlphaFoldDB" id="E7RQU5"/>
<name>E7RQU5_9BACT</name>
<sequence length="40" mass="5046">MNKPLWFLYIIAILIEYERKISSYDKYCKNNYMLSFYLKE</sequence>
<evidence type="ECO:0000313" key="2">
    <source>
        <dbReference type="Proteomes" id="UP000005580"/>
    </source>
</evidence>
<dbReference type="Proteomes" id="UP000005580">
    <property type="component" value="Unassembled WGS sequence"/>
</dbReference>
<dbReference type="EMBL" id="AEPE02000005">
    <property type="protein sequence ID" value="EFZ36633.1"/>
    <property type="molecule type" value="Genomic_DNA"/>
</dbReference>
<accession>E7RQU5</accession>
<keyword evidence="2" id="KW-1185">Reference proteome</keyword>
<dbReference type="HOGENOM" id="CLU_3294431_0_0_10"/>
<organism evidence="1 2">
    <name type="scientific">Hoylesella oralis ATCC 33269</name>
    <dbReference type="NCBI Taxonomy" id="873533"/>
    <lineage>
        <taxon>Bacteria</taxon>
        <taxon>Pseudomonadati</taxon>
        <taxon>Bacteroidota</taxon>
        <taxon>Bacteroidia</taxon>
        <taxon>Bacteroidales</taxon>
        <taxon>Prevotellaceae</taxon>
        <taxon>Hoylesella</taxon>
    </lineage>
</organism>
<evidence type="ECO:0000313" key="1">
    <source>
        <dbReference type="EMBL" id="EFZ36633.1"/>
    </source>
</evidence>